<evidence type="ECO:0000256" key="3">
    <source>
        <dbReference type="ARBA" id="ARBA00022980"/>
    </source>
</evidence>
<dbReference type="Pfam" id="PF00428">
    <property type="entry name" value="Ribosomal_60s"/>
    <property type="match status" value="1"/>
</dbReference>
<accession>A0A8B9RP18</accession>
<dbReference type="Ensembl" id="ENSAMXT00005061007.1">
    <property type="protein sequence ID" value="ENSAMXP00005056461.1"/>
    <property type="gene ID" value="ENSAMXG00005025046.1"/>
</dbReference>
<dbReference type="GO" id="GO:0000027">
    <property type="term" value="P:ribosomal large subunit assembly"/>
    <property type="evidence" value="ECO:0007669"/>
    <property type="project" value="TreeGrafter"/>
</dbReference>
<dbReference type="GO" id="GO:0022625">
    <property type="term" value="C:cytosolic large ribosomal subunit"/>
    <property type="evidence" value="ECO:0007669"/>
    <property type="project" value="TreeGrafter"/>
</dbReference>
<evidence type="ECO:0000256" key="5">
    <source>
        <dbReference type="ARBA" id="ARBA00035202"/>
    </source>
</evidence>
<dbReference type="InterPro" id="IPR050323">
    <property type="entry name" value="Ribosomal_protein_uL10"/>
</dbReference>
<evidence type="ECO:0000256" key="6">
    <source>
        <dbReference type="ARBA" id="ARBA00035444"/>
    </source>
</evidence>
<evidence type="ECO:0000256" key="2">
    <source>
        <dbReference type="ARBA" id="ARBA00008889"/>
    </source>
</evidence>
<dbReference type="Proteomes" id="UP000694621">
    <property type="component" value="Unplaced"/>
</dbReference>
<dbReference type="PANTHER" id="PTHR45699:SF3">
    <property type="entry name" value="LARGE RIBOSOMAL SUBUNIT PROTEIN UL10"/>
    <property type="match status" value="1"/>
</dbReference>
<proteinExistence type="inferred from homology"/>
<organism evidence="8 9">
    <name type="scientific">Astyanax mexicanus</name>
    <name type="common">Blind cave fish</name>
    <name type="synonym">Astyanax fasciatus mexicanus</name>
    <dbReference type="NCBI Taxonomy" id="7994"/>
    <lineage>
        <taxon>Eukaryota</taxon>
        <taxon>Metazoa</taxon>
        <taxon>Chordata</taxon>
        <taxon>Craniata</taxon>
        <taxon>Vertebrata</taxon>
        <taxon>Euteleostomi</taxon>
        <taxon>Actinopterygii</taxon>
        <taxon>Neopterygii</taxon>
        <taxon>Teleostei</taxon>
        <taxon>Ostariophysi</taxon>
        <taxon>Characiformes</taxon>
        <taxon>Characoidei</taxon>
        <taxon>Acestrorhamphidae</taxon>
        <taxon>Acestrorhamphinae</taxon>
        <taxon>Astyanax</taxon>
    </lineage>
</organism>
<comment type="function">
    <text evidence="1">Ribosomal protein P0 is the functional equivalent of E.coli protein L10.</text>
</comment>
<feature type="region of interest" description="Disordered" evidence="7">
    <location>
        <begin position="72"/>
        <end position="95"/>
    </location>
</feature>
<dbReference type="PANTHER" id="PTHR45699">
    <property type="entry name" value="60S ACIDIC RIBOSOMAL PROTEIN P0"/>
    <property type="match status" value="1"/>
</dbReference>
<dbReference type="AlphaFoldDB" id="A0A8B9RP18"/>
<keyword evidence="4" id="KW-0687">Ribonucleoprotein</keyword>
<evidence type="ECO:0000313" key="8">
    <source>
        <dbReference type="Ensembl" id="ENSAMXP00005056461.1"/>
    </source>
</evidence>
<evidence type="ECO:0000256" key="1">
    <source>
        <dbReference type="ARBA" id="ARBA00002200"/>
    </source>
</evidence>
<reference evidence="8" key="1">
    <citation type="submission" date="2025-08" db="UniProtKB">
        <authorList>
            <consortium name="Ensembl"/>
        </authorList>
    </citation>
    <scope>IDENTIFICATION</scope>
</reference>
<evidence type="ECO:0000256" key="4">
    <source>
        <dbReference type="ARBA" id="ARBA00023274"/>
    </source>
</evidence>
<protein>
    <recommendedName>
        <fullName evidence="5">Large ribosomal subunit protein uL10</fullName>
    </recommendedName>
    <alternativeName>
        <fullName evidence="6">60S acidic ribosomal protein P0</fullName>
    </alternativeName>
</protein>
<evidence type="ECO:0000313" key="9">
    <source>
        <dbReference type="Proteomes" id="UP000694621"/>
    </source>
</evidence>
<dbReference type="GO" id="GO:0003735">
    <property type="term" value="F:structural constituent of ribosome"/>
    <property type="evidence" value="ECO:0007669"/>
    <property type="project" value="TreeGrafter"/>
</dbReference>
<sequence>MCSSLNLETRNIASVCLQIGYPTLASIPHSVINGYKRVLAVAVETDISFPLADKVKLAAPAAAAEVSAAAPAAAAEPAKEESEESDEDMGFGLFD</sequence>
<dbReference type="GO" id="GO:0002181">
    <property type="term" value="P:cytoplasmic translation"/>
    <property type="evidence" value="ECO:0007669"/>
    <property type="project" value="TreeGrafter"/>
</dbReference>
<name>A0A8B9RP18_ASTMX</name>
<evidence type="ECO:0000256" key="7">
    <source>
        <dbReference type="SAM" id="MobiDB-lite"/>
    </source>
</evidence>
<keyword evidence="3" id="KW-0689">Ribosomal protein</keyword>
<comment type="similarity">
    <text evidence="2">Belongs to the universal ribosomal protein uL10 family.</text>
</comment>
<dbReference type="GO" id="GO:0070180">
    <property type="term" value="F:large ribosomal subunit rRNA binding"/>
    <property type="evidence" value="ECO:0007669"/>
    <property type="project" value="TreeGrafter"/>
</dbReference>